<dbReference type="STRING" id="402734.SAMN05660918_1911"/>
<evidence type="ECO:0000313" key="2">
    <source>
        <dbReference type="Proteomes" id="UP000199702"/>
    </source>
</evidence>
<sequence length="250" mass="29223">MENRNLIFSGLRDACNTSFFFKNGDFTEIKPEYLLTVLVAKQFSDLKILDKYIVKLEDSTEDFASACVPNMTLKWETSKRHNSSRKGRIDVAVYNPKMGKNLNYPALFPIELKGINPAKQLVIDDLQRNLEYFLLEDEITGKSHLQISYFACIEEAKKYFHKGDESNFKNFIKKRYESWTINLKALANHHDLDLDIYVDEVMSQLYEKDMEIDKSEGNSINDFIDDWHYYVGVIVEIKTRHDSNFKQEGV</sequence>
<proteinExistence type="predicted"/>
<reference evidence="2" key="1">
    <citation type="submission" date="2016-10" db="EMBL/GenBank/DDBJ databases">
        <authorList>
            <person name="Varghese N."/>
            <person name="Submissions S."/>
        </authorList>
    </citation>
    <scope>NUCLEOTIDE SEQUENCE [LARGE SCALE GENOMIC DNA]</scope>
    <source>
        <strain evidence="2">DSM 17934</strain>
    </source>
</reference>
<organism evidence="1 2">
    <name type="scientific">Flavobacterium terrigena</name>
    <dbReference type="NCBI Taxonomy" id="402734"/>
    <lineage>
        <taxon>Bacteria</taxon>
        <taxon>Pseudomonadati</taxon>
        <taxon>Bacteroidota</taxon>
        <taxon>Flavobacteriia</taxon>
        <taxon>Flavobacteriales</taxon>
        <taxon>Flavobacteriaceae</taxon>
        <taxon>Flavobacterium</taxon>
    </lineage>
</organism>
<evidence type="ECO:0000313" key="1">
    <source>
        <dbReference type="EMBL" id="SEI91641.1"/>
    </source>
</evidence>
<dbReference type="OrthoDB" id="7062116at2"/>
<gene>
    <name evidence="1" type="ORF">SAMN05660918_1911</name>
</gene>
<name>A0A1H6UH49_9FLAO</name>
<keyword evidence="2" id="KW-1185">Reference proteome</keyword>
<dbReference type="EMBL" id="FNYA01000004">
    <property type="protein sequence ID" value="SEI91641.1"/>
    <property type="molecule type" value="Genomic_DNA"/>
</dbReference>
<dbReference type="Proteomes" id="UP000199702">
    <property type="component" value="Unassembled WGS sequence"/>
</dbReference>
<dbReference type="RefSeq" id="WP_091312211.1">
    <property type="nucleotide sequence ID" value="NZ_CBCSJU010000004.1"/>
</dbReference>
<protein>
    <submittedName>
        <fullName evidence="1">Uncharacterized protein</fullName>
    </submittedName>
</protein>
<accession>A0A1H6UH49</accession>
<dbReference type="AlphaFoldDB" id="A0A1H6UH49"/>